<dbReference type="EnsemblPlants" id="KQK95219">
    <property type="protein sequence ID" value="KQK95219"/>
    <property type="gene ID" value="SETIT_028081mg"/>
</dbReference>
<dbReference type="InterPro" id="IPR038408">
    <property type="entry name" value="GNK2_sf"/>
</dbReference>
<protein>
    <recommendedName>
        <fullName evidence="2">non-specific serine/threonine protein kinase</fullName>
        <ecNumber evidence="2">2.7.11.1</ecNumber>
    </recommendedName>
</protein>
<dbReference type="PANTHER" id="PTHR27002">
    <property type="entry name" value="RECEPTOR-LIKE SERINE/THREONINE-PROTEIN KINASE SD1-8"/>
    <property type="match status" value="1"/>
</dbReference>
<dbReference type="InterPro" id="IPR008271">
    <property type="entry name" value="Ser/Thr_kinase_AS"/>
</dbReference>
<dbReference type="FunFam" id="1.10.510.10:FF:001023">
    <property type="entry name" value="Os07g0541700 protein"/>
    <property type="match status" value="1"/>
</dbReference>
<sequence length="491" mass="54482">MLAIVLLLLSLSAMATTTTEPWSICDNTGNYSANSRYQANIQLLSSTLLTNASSSPLRFAMSSVGTAPDTVHGFALCRALRQCERNKQVIVFYDSCLLRFAGQDYNSHVSTPTTGGRACPVMTAQDAAVSVLPGWDPGEASSVAACTPDLTPSTCWDWEYLQTIEDTATKNFAGLHDKAKMNVKEDEEVNCGLEGRSSEFTMYNFSQVVEATSNFSEENKLGQGGFGPCQFPDGLEIAANRLAWQSGQGFTEFKNDVQLVVKLQHTNLVKLFGCCSHGEEKILIYEYLPNKSLDFYIFCTSSWNNMSSRVEWNKRLVIIDGIAQGLMYLHKHSRLRVIHRDLKASNILLDYQMNPKISDFGLTKICSTNDTEGNKQRIVRTYGYMAPEYASEGLFAIKSDVFSFGLLLLEIKAWQSWKDGLWVQLVHASLVTTTREIASTIGRCINIGLLCAQENAADRPTMSHVVAMLTSKVMTLPEPKHPAHFHIRLGN</sequence>
<dbReference type="GO" id="GO:0007165">
    <property type="term" value="P:signal transduction"/>
    <property type="evidence" value="ECO:0000318"/>
    <property type="project" value="GO_Central"/>
</dbReference>
<reference evidence="20" key="1">
    <citation type="journal article" date="2012" name="Nat. Biotechnol.">
        <title>Reference genome sequence of the model plant Setaria.</title>
        <authorList>
            <person name="Bennetzen J.L."/>
            <person name="Schmutz J."/>
            <person name="Wang H."/>
            <person name="Percifield R."/>
            <person name="Hawkins J."/>
            <person name="Pontaroli A.C."/>
            <person name="Estep M."/>
            <person name="Feng L."/>
            <person name="Vaughn J.N."/>
            <person name="Grimwood J."/>
            <person name="Jenkins J."/>
            <person name="Barry K."/>
            <person name="Lindquist E."/>
            <person name="Hellsten U."/>
            <person name="Deshpande S."/>
            <person name="Wang X."/>
            <person name="Wu X."/>
            <person name="Mitros T."/>
            <person name="Triplett J."/>
            <person name="Yang X."/>
            <person name="Ye C.Y."/>
            <person name="Mauro-Herrera M."/>
            <person name="Wang L."/>
            <person name="Li P."/>
            <person name="Sharma M."/>
            <person name="Sharma R."/>
            <person name="Ronald P.C."/>
            <person name="Panaud O."/>
            <person name="Kellogg E.A."/>
            <person name="Brutnell T.P."/>
            <person name="Doust A.N."/>
            <person name="Tuskan G.A."/>
            <person name="Rokhsar D."/>
            <person name="Devos K.M."/>
        </authorList>
    </citation>
    <scope>NUCLEOTIDE SEQUENCE [LARGE SCALE GENOMIC DNA]</scope>
    <source>
        <strain evidence="20">cv. Yugu1</strain>
    </source>
</reference>
<evidence type="ECO:0000256" key="13">
    <source>
        <dbReference type="ARBA" id="ARBA00023180"/>
    </source>
</evidence>
<keyword evidence="20" id="KW-1185">Reference proteome</keyword>
<keyword evidence="10" id="KW-0067">ATP-binding</keyword>
<evidence type="ECO:0000256" key="12">
    <source>
        <dbReference type="ARBA" id="ARBA00023136"/>
    </source>
</evidence>
<evidence type="ECO:0000256" key="16">
    <source>
        <dbReference type="SAM" id="SignalP"/>
    </source>
</evidence>
<dbReference type="Gramene" id="KQK95219">
    <property type="protein sequence ID" value="KQK95219"/>
    <property type="gene ID" value="SETIT_028081mg"/>
</dbReference>
<proteinExistence type="predicted"/>
<feature type="domain" description="Protein kinase" evidence="17">
    <location>
        <begin position="215"/>
        <end position="484"/>
    </location>
</feature>
<dbReference type="Pfam" id="PF07714">
    <property type="entry name" value="PK_Tyr_Ser-Thr"/>
    <property type="match status" value="1"/>
</dbReference>
<keyword evidence="3" id="KW-0723">Serine/threonine-protein kinase</keyword>
<dbReference type="CDD" id="cd23509">
    <property type="entry name" value="Gnk2-like"/>
    <property type="match status" value="1"/>
</dbReference>
<feature type="signal peptide" evidence="16">
    <location>
        <begin position="1"/>
        <end position="15"/>
    </location>
</feature>
<dbReference type="Proteomes" id="UP000004995">
    <property type="component" value="Unassembled WGS sequence"/>
</dbReference>
<dbReference type="InterPro" id="IPR000719">
    <property type="entry name" value="Prot_kinase_dom"/>
</dbReference>
<name>K3ZNA6_SETIT</name>
<dbReference type="SUPFAM" id="SSF56112">
    <property type="entry name" value="Protein kinase-like (PK-like)"/>
    <property type="match status" value="1"/>
</dbReference>
<keyword evidence="9" id="KW-0418">Kinase</keyword>
<dbReference type="InterPro" id="IPR011009">
    <property type="entry name" value="Kinase-like_dom_sf"/>
</dbReference>
<dbReference type="OMA" id="WEYLQTI"/>
<evidence type="ECO:0000256" key="2">
    <source>
        <dbReference type="ARBA" id="ARBA00012513"/>
    </source>
</evidence>
<dbReference type="Gene3D" id="3.30.200.20">
    <property type="entry name" value="Phosphorylase Kinase, domain 1"/>
    <property type="match status" value="1"/>
</dbReference>
<dbReference type="GO" id="GO:0004674">
    <property type="term" value="F:protein serine/threonine kinase activity"/>
    <property type="evidence" value="ECO:0000318"/>
    <property type="project" value="GO_Central"/>
</dbReference>
<evidence type="ECO:0000259" key="17">
    <source>
        <dbReference type="PROSITE" id="PS50011"/>
    </source>
</evidence>
<evidence type="ECO:0000256" key="4">
    <source>
        <dbReference type="ARBA" id="ARBA00022679"/>
    </source>
</evidence>
<evidence type="ECO:0000256" key="10">
    <source>
        <dbReference type="ARBA" id="ARBA00022840"/>
    </source>
</evidence>
<evidence type="ECO:0000313" key="19">
    <source>
        <dbReference type="EnsemblPlants" id="KQK95219"/>
    </source>
</evidence>
<dbReference type="Gene3D" id="1.10.510.10">
    <property type="entry name" value="Transferase(Phosphotransferase) domain 1"/>
    <property type="match status" value="1"/>
</dbReference>
<dbReference type="EMBL" id="AGNK02005110">
    <property type="status" value="NOT_ANNOTATED_CDS"/>
    <property type="molecule type" value="Genomic_DNA"/>
</dbReference>
<evidence type="ECO:0000256" key="9">
    <source>
        <dbReference type="ARBA" id="ARBA00022777"/>
    </source>
</evidence>
<evidence type="ECO:0000256" key="15">
    <source>
        <dbReference type="ARBA" id="ARBA00048679"/>
    </source>
</evidence>
<comment type="catalytic activity">
    <reaction evidence="14">
        <text>L-threonyl-[protein] + ATP = O-phospho-L-threonyl-[protein] + ADP + H(+)</text>
        <dbReference type="Rhea" id="RHEA:46608"/>
        <dbReference type="Rhea" id="RHEA-COMP:11060"/>
        <dbReference type="Rhea" id="RHEA-COMP:11605"/>
        <dbReference type="ChEBI" id="CHEBI:15378"/>
        <dbReference type="ChEBI" id="CHEBI:30013"/>
        <dbReference type="ChEBI" id="CHEBI:30616"/>
        <dbReference type="ChEBI" id="CHEBI:61977"/>
        <dbReference type="ChEBI" id="CHEBI:456216"/>
        <dbReference type="EC" id="2.7.11.1"/>
    </reaction>
</comment>
<evidence type="ECO:0000256" key="3">
    <source>
        <dbReference type="ARBA" id="ARBA00022527"/>
    </source>
</evidence>
<dbReference type="InterPro" id="IPR002902">
    <property type="entry name" value="GNK2"/>
</dbReference>
<dbReference type="InParanoid" id="K3ZNA6"/>
<dbReference type="PROSITE" id="PS50011">
    <property type="entry name" value="PROTEIN_KINASE_DOM"/>
    <property type="match status" value="1"/>
</dbReference>
<evidence type="ECO:0000256" key="5">
    <source>
        <dbReference type="ARBA" id="ARBA00022692"/>
    </source>
</evidence>
<dbReference type="InterPro" id="IPR001245">
    <property type="entry name" value="Ser-Thr/Tyr_kinase_cat_dom"/>
</dbReference>
<dbReference type="EC" id="2.7.11.1" evidence="2"/>
<evidence type="ECO:0000259" key="18">
    <source>
        <dbReference type="PROSITE" id="PS51473"/>
    </source>
</evidence>
<evidence type="ECO:0000256" key="6">
    <source>
        <dbReference type="ARBA" id="ARBA00022729"/>
    </source>
</evidence>
<dbReference type="PROSITE" id="PS00108">
    <property type="entry name" value="PROTEIN_KINASE_ST"/>
    <property type="match status" value="1"/>
</dbReference>
<keyword evidence="12" id="KW-0472">Membrane</keyword>
<comment type="subcellular location">
    <subcellularLocation>
        <location evidence="1">Membrane</location>
        <topology evidence="1">Single-pass membrane protein</topology>
    </subcellularLocation>
</comment>
<dbReference type="PANTHER" id="PTHR27002:SF931">
    <property type="entry name" value="CYSTEINE-RICH RECEPTOR-LIKE PROTEIN KINASE 10"/>
    <property type="match status" value="1"/>
</dbReference>
<keyword evidence="13" id="KW-0325">Glycoprotein</keyword>
<evidence type="ECO:0000256" key="7">
    <source>
        <dbReference type="ARBA" id="ARBA00022737"/>
    </source>
</evidence>
<keyword evidence="6 16" id="KW-0732">Signal</keyword>
<keyword evidence="7" id="KW-0677">Repeat</keyword>
<comment type="catalytic activity">
    <reaction evidence="15">
        <text>L-seryl-[protein] + ATP = O-phospho-L-seryl-[protein] + ADP + H(+)</text>
        <dbReference type="Rhea" id="RHEA:17989"/>
        <dbReference type="Rhea" id="RHEA-COMP:9863"/>
        <dbReference type="Rhea" id="RHEA-COMP:11604"/>
        <dbReference type="ChEBI" id="CHEBI:15378"/>
        <dbReference type="ChEBI" id="CHEBI:29999"/>
        <dbReference type="ChEBI" id="CHEBI:30616"/>
        <dbReference type="ChEBI" id="CHEBI:83421"/>
        <dbReference type="ChEBI" id="CHEBI:456216"/>
        <dbReference type="EC" id="2.7.11.1"/>
    </reaction>
</comment>
<dbReference type="Gene3D" id="3.30.430.20">
    <property type="entry name" value="Gnk2 domain, C-X8-C-X2-C motif"/>
    <property type="match status" value="1"/>
</dbReference>
<dbReference type="AlphaFoldDB" id="K3ZNA6"/>
<evidence type="ECO:0000256" key="1">
    <source>
        <dbReference type="ARBA" id="ARBA00004167"/>
    </source>
</evidence>
<evidence type="ECO:0000256" key="11">
    <source>
        <dbReference type="ARBA" id="ARBA00022989"/>
    </source>
</evidence>
<dbReference type="eggNOG" id="ENOG502QWDY">
    <property type="taxonomic scope" value="Eukaryota"/>
</dbReference>
<keyword evidence="5" id="KW-0812">Transmembrane</keyword>
<dbReference type="GO" id="GO:0005524">
    <property type="term" value="F:ATP binding"/>
    <property type="evidence" value="ECO:0007669"/>
    <property type="project" value="UniProtKB-KW"/>
</dbReference>
<dbReference type="HOGENOM" id="CLU_000288_35_3_1"/>
<dbReference type="GO" id="GO:0005886">
    <property type="term" value="C:plasma membrane"/>
    <property type="evidence" value="ECO:0000318"/>
    <property type="project" value="GO_Central"/>
</dbReference>
<dbReference type="PROSITE" id="PS51473">
    <property type="entry name" value="GNK2"/>
    <property type="match status" value="1"/>
</dbReference>
<organism evidence="19 20">
    <name type="scientific">Setaria italica</name>
    <name type="common">Foxtail millet</name>
    <name type="synonym">Panicum italicum</name>
    <dbReference type="NCBI Taxonomy" id="4555"/>
    <lineage>
        <taxon>Eukaryota</taxon>
        <taxon>Viridiplantae</taxon>
        <taxon>Streptophyta</taxon>
        <taxon>Embryophyta</taxon>
        <taxon>Tracheophyta</taxon>
        <taxon>Spermatophyta</taxon>
        <taxon>Magnoliopsida</taxon>
        <taxon>Liliopsida</taxon>
        <taxon>Poales</taxon>
        <taxon>Poaceae</taxon>
        <taxon>PACMAD clade</taxon>
        <taxon>Panicoideae</taxon>
        <taxon>Panicodae</taxon>
        <taxon>Paniceae</taxon>
        <taxon>Cenchrinae</taxon>
        <taxon>Setaria</taxon>
    </lineage>
</organism>
<keyword evidence="4" id="KW-0808">Transferase</keyword>
<accession>K3ZNA6</accession>
<evidence type="ECO:0000313" key="20">
    <source>
        <dbReference type="Proteomes" id="UP000004995"/>
    </source>
</evidence>
<keyword evidence="8" id="KW-0547">Nucleotide-binding</keyword>
<keyword evidence="11" id="KW-1133">Transmembrane helix</keyword>
<feature type="chain" id="PRO_5011942687" description="non-specific serine/threonine protein kinase" evidence="16">
    <location>
        <begin position="16"/>
        <end position="491"/>
    </location>
</feature>
<dbReference type="SMART" id="SM00220">
    <property type="entry name" value="S_TKc"/>
    <property type="match status" value="1"/>
</dbReference>
<evidence type="ECO:0000256" key="8">
    <source>
        <dbReference type="ARBA" id="ARBA00022741"/>
    </source>
</evidence>
<feature type="domain" description="Gnk2-homologous" evidence="18">
    <location>
        <begin position="19"/>
        <end position="123"/>
    </location>
</feature>
<evidence type="ECO:0000256" key="14">
    <source>
        <dbReference type="ARBA" id="ARBA00047899"/>
    </source>
</evidence>
<dbReference type="Pfam" id="PF01657">
    <property type="entry name" value="Stress-antifung"/>
    <property type="match status" value="1"/>
</dbReference>
<reference evidence="19" key="2">
    <citation type="submission" date="2018-08" db="UniProtKB">
        <authorList>
            <consortium name="EnsemblPlants"/>
        </authorList>
    </citation>
    <scope>IDENTIFICATION</scope>
    <source>
        <strain evidence="19">Yugu1</strain>
    </source>
</reference>